<dbReference type="InterPro" id="IPR005648">
    <property type="entry name" value="FlgD"/>
</dbReference>
<keyword evidence="3 5" id="KW-1005">Bacterial flagellum biogenesis</keyword>
<evidence type="ECO:0000259" key="7">
    <source>
        <dbReference type="Pfam" id="PF13860"/>
    </source>
</evidence>
<dbReference type="RefSeq" id="WP_160764130.1">
    <property type="nucleotide sequence ID" value="NZ_WUPT01000002.1"/>
</dbReference>
<keyword evidence="9" id="KW-1185">Reference proteome</keyword>
<evidence type="ECO:0000256" key="6">
    <source>
        <dbReference type="SAM" id="MobiDB-lite"/>
    </source>
</evidence>
<dbReference type="Pfam" id="PF13860">
    <property type="entry name" value="FlgD_ig"/>
    <property type="match status" value="1"/>
</dbReference>
<evidence type="ECO:0000256" key="2">
    <source>
        <dbReference type="ARBA" id="ARBA00016013"/>
    </source>
</evidence>
<dbReference type="Pfam" id="PF03963">
    <property type="entry name" value="FlgD"/>
    <property type="match status" value="1"/>
</dbReference>
<name>A0A7C9IGQ5_9RHOB</name>
<evidence type="ECO:0000313" key="9">
    <source>
        <dbReference type="Proteomes" id="UP000480350"/>
    </source>
</evidence>
<evidence type="ECO:0000256" key="5">
    <source>
        <dbReference type="RuleBase" id="RU362076"/>
    </source>
</evidence>
<keyword evidence="8" id="KW-0966">Cell projection</keyword>
<reference evidence="8 9" key="2">
    <citation type="submission" date="2020-03" db="EMBL/GenBank/DDBJ databases">
        <title>Kangsaoukella pontilimi gen. nov., sp. nov., a new member of the family Rhodobacteraceae isolated from a tidal mudflat.</title>
        <authorList>
            <person name="Kim I.S."/>
        </authorList>
    </citation>
    <scope>NUCLEOTIDE SEQUENCE [LARGE SCALE GENOMIC DNA]</scope>
    <source>
        <strain evidence="8 9">GH1-50</strain>
    </source>
</reference>
<proteinExistence type="inferred from homology"/>
<reference evidence="8 9" key="1">
    <citation type="submission" date="2019-12" db="EMBL/GenBank/DDBJ databases">
        <authorList>
            <person name="Lee S.D."/>
        </authorList>
    </citation>
    <scope>NUCLEOTIDE SEQUENCE [LARGE SCALE GENOMIC DNA]</scope>
    <source>
        <strain evidence="8 9">GH1-50</strain>
    </source>
</reference>
<evidence type="ECO:0000313" key="8">
    <source>
        <dbReference type="EMBL" id="MXQ08189.1"/>
    </source>
</evidence>
<keyword evidence="8" id="KW-0969">Cilium</keyword>
<dbReference type="NCBIfam" id="NF009453">
    <property type="entry name" value="PRK12813.1"/>
    <property type="match status" value="1"/>
</dbReference>
<evidence type="ECO:0000256" key="4">
    <source>
        <dbReference type="ARBA" id="ARBA00024746"/>
    </source>
</evidence>
<gene>
    <name evidence="8" type="primary">flgD</name>
    <name evidence="8" type="ORF">GQ651_10075</name>
</gene>
<feature type="region of interest" description="Disordered" evidence="6">
    <location>
        <begin position="1"/>
        <end position="28"/>
    </location>
</feature>
<dbReference type="InterPro" id="IPR025965">
    <property type="entry name" value="FlgD/Vpr_Ig-like"/>
</dbReference>
<comment type="function">
    <text evidence="4 5">Required for flagellar hook formation. May act as a scaffolding protein.</text>
</comment>
<dbReference type="Proteomes" id="UP000480350">
    <property type="component" value="Unassembled WGS sequence"/>
</dbReference>
<dbReference type="GO" id="GO:0044781">
    <property type="term" value="P:bacterial-type flagellum organization"/>
    <property type="evidence" value="ECO:0007669"/>
    <property type="project" value="UniProtKB-UniRule"/>
</dbReference>
<dbReference type="EMBL" id="WUPT01000002">
    <property type="protein sequence ID" value="MXQ08189.1"/>
    <property type="molecule type" value="Genomic_DNA"/>
</dbReference>
<dbReference type="AlphaFoldDB" id="A0A7C9IGQ5"/>
<accession>A0A7C9IGQ5</accession>
<keyword evidence="8" id="KW-0282">Flagellum</keyword>
<protein>
    <recommendedName>
        <fullName evidence="2 5">Basal-body rod modification protein FlgD</fullName>
    </recommendedName>
</protein>
<comment type="caution">
    <text evidence="8">The sequence shown here is derived from an EMBL/GenBank/DDBJ whole genome shotgun (WGS) entry which is preliminary data.</text>
</comment>
<sequence>MDIQSANSANGTNAGNTNSSGNRGSDTTINSDFQTFLTLLTTQLENQDPLNPLDSSEFAVQLATFSSVEQQVKTNDLLRDMVSGLGASGLSQYAGWVGMEARVSAPADFRGSPITLAPDPDPASDAATLVVRDATGREVAREAMPVSSETVLWAGAGPTGAPLSPGLYTFEVESYNQGELTSTKPVDHYALVSEARSVDGSVQIALQGGSVVPATEIKALRQPVEPL</sequence>
<evidence type="ECO:0000256" key="3">
    <source>
        <dbReference type="ARBA" id="ARBA00022795"/>
    </source>
</evidence>
<feature type="domain" description="FlgD/Vpr Ig-like" evidence="7">
    <location>
        <begin position="111"/>
        <end position="177"/>
    </location>
</feature>
<comment type="similarity">
    <text evidence="1 5">Belongs to the FlgD family.</text>
</comment>
<evidence type="ECO:0000256" key="1">
    <source>
        <dbReference type="ARBA" id="ARBA00010577"/>
    </source>
</evidence>
<organism evidence="8 9">
    <name type="scientific">Kangsaoukella pontilimi</name>
    <dbReference type="NCBI Taxonomy" id="2691042"/>
    <lineage>
        <taxon>Bacteria</taxon>
        <taxon>Pseudomonadati</taxon>
        <taxon>Pseudomonadota</taxon>
        <taxon>Alphaproteobacteria</taxon>
        <taxon>Rhodobacterales</taxon>
        <taxon>Paracoccaceae</taxon>
        <taxon>Kangsaoukella</taxon>
    </lineage>
</organism>